<protein>
    <submittedName>
        <fullName evidence="2">Uncharacterized protein</fullName>
    </submittedName>
</protein>
<dbReference type="Proteomes" id="UP001497516">
    <property type="component" value="Chromosome 4"/>
</dbReference>
<accession>A0AAV2EED7</accession>
<reference evidence="2 3" key="1">
    <citation type="submission" date="2024-04" db="EMBL/GenBank/DDBJ databases">
        <authorList>
            <person name="Fracassetti M."/>
        </authorList>
    </citation>
    <scope>NUCLEOTIDE SEQUENCE [LARGE SCALE GENOMIC DNA]</scope>
</reference>
<keyword evidence="1" id="KW-0175">Coiled coil</keyword>
<evidence type="ECO:0000256" key="1">
    <source>
        <dbReference type="SAM" id="Coils"/>
    </source>
</evidence>
<dbReference type="PANTHER" id="PTHR33710:SF71">
    <property type="entry name" value="ENDONUCLEASE_EXONUCLEASE_PHOSPHATASE DOMAIN-CONTAINING PROTEIN"/>
    <property type="match status" value="1"/>
</dbReference>
<dbReference type="PANTHER" id="PTHR33710">
    <property type="entry name" value="BNAC02G09200D PROTEIN"/>
    <property type="match status" value="1"/>
</dbReference>
<dbReference type="AlphaFoldDB" id="A0AAV2EED7"/>
<sequence>MVATESWRRLYPDVGVYHLRCCSSDHNPILLKTNVLVEDVKWGYYFKFEAYWQDHEDYKQVIKDGWEAAGQSSVAGRIRMCDEKLRNWSKQTFGSLRARRIKAEKALEKIDKMRKNEAILAQRRVLENELEDILLQEEFIWKQRSKNYWLKHGDKNTKFFHRRASDRRSKNMIKKLKDEDGKICTDQEDIARCIVNFYKKLYTSDRRSGSNSVIEAVPQKVTAAMNDELLKPFTREEI</sequence>
<proteinExistence type="predicted"/>
<keyword evidence="3" id="KW-1185">Reference proteome</keyword>
<gene>
    <name evidence="2" type="ORF">LTRI10_LOCUS25352</name>
</gene>
<organism evidence="2 3">
    <name type="scientific">Linum trigynum</name>
    <dbReference type="NCBI Taxonomy" id="586398"/>
    <lineage>
        <taxon>Eukaryota</taxon>
        <taxon>Viridiplantae</taxon>
        <taxon>Streptophyta</taxon>
        <taxon>Embryophyta</taxon>
        <taxon>Tracheophyta</taxon>
        <taxon>Spermatophyta</taxon>
        <taxon>Magnoliopsida</taxon>
        <taxon>eudicotyledons</taxon>
        <taxon>Gunneridae</taxon>
        <taxon>Pentapetalae</taxon>
        <taxon>rosids</taxon>
        <taxon>fabids</taxon>
        <taxon>Malpighiales</taxon>
        <taxon>Linaceae</taxon>
        <taxon>Linum</taxon>
    </lineage>
</organism>
<evidence type="ECO:0000313" key="3">
    <source>
        <dbReference type="Proteomes" id="UP001497516"/>
    </source>
</evidence>
<dbReference type="EMBL" id="OZ034817">
    <property type="protein sequence ID" value="CAL1384119.1"/>
    <property type="molecule type" value="Genomic_DNA"/>
</dbReference>
<evidence type="ECO:0000313" key="2">
    <source>
        <dbReference type="EMBL" id="CAL1384119.1"/>
    </source>
</evidence>
<feature type="coiled-coil region" evidence="1">
    <location>
        <begin position="96"/>
        <end position="136"/>
    </location>
</feature>
<name>A0AAV2EED7_9ROSI</name>